<evidence type="ECO:0008006" key="9">
    <source>
        <dbReference type="Google" id="ProtNLM"/>
    </source>
</evidence>
<keyword evidence="4 6" id="KW-1133">Transmembrane helix</keyword>
<comment type="subcellular location">
    <subcellularLocation>
        <location evidence="1">Membrane</location>
        <topology evidence="1">Multi-pass membrane protein</topology>
    </subcellularLocation>
</comment>
<feature type="transmembrane region" description="Helical" evidence="6">
    <location>
        <begin position="175"/>
        <end position="195"/>
    </location>
</feature>
<dbReference type="Pfam" id="PF04117">
    <property type="entry name" value="Mpv17_PMP22"/>
    <property type="match status" value="1"/>
</dbReference>
<comment type="caution">
    <text evidence="7">The sequence shown here is derived from an EMBL/GenBank/DDBJ whole genome shotgun (WGS) entry which is preliminary data.</text>
</comment>
<evidence type="ECO:0000256" key="6">
    <source>
        <dbReference type="RuleBase" id="RU363053"/>
    </source>
</evidence>
<gene>
    <name evidence="7" type="ORF">EST38_g6334</name>
</gene>
<keyword evidence="8" id="KW-1185">Reference proteome</keyword>
<keyword evidence="3 6" id="KW-0812">Transmembrane</keyword>
<protein>
    <recommendedName>
        <fullName evidence="9">Peroxisomal membrane protein PMP22</fullName>
    </recommendedName>
</protein>
<dbReference type="EMBL" id="SDEE01000197">
    <property type="protein sequence ID" value="RXW19515.1"/>
    <property type="molecule type" value="Genomic_DNA"/>
</dbReference>
<proteinExistence type="inferred from homology"/>
<dbReference type="PANTHER" id="PTHR11266:SF93">
    <property type="entry name" value="INTEGRAL MEMBRANE PROTEIN 25D9-6"/>
    <property type="match status" value="1"/>
</dbReference>
<organism evidence="7 8">
    <name type="scientific">Candolleomyces aberdarensis</name>
    <dbReference type="NCBI Taxonomy" id="2316362"/>
    <lineage>
        <taxon>Eukaryota</taxon>
        <taxon>Fungi</taxon>
        <taxon>Dikarya</taxon>
        <taxon>Basidiomycota</taxon>
        <taxon>Agaricomycotina</taxon>
        <taxon>Agaricomycetes</taxon>
        <taxon>Agaricomycetidae</taxon>
        <taxon>Agaricales</taxon>
        <taxon>Agaricineae</taxon>
        <taxon>Psathyrellaceae</taxon>
        <taxon>Candolleomyces</taxon>
    </lineage>
</organism>
<dbReference type="OrthoDB" id="860at2759"/>
<reference evidence="7 8" key="1">
    <citation type="submission" date="2019-01" db="EMBL/GenBank/DDBJ databases">
        <title>Draft genome sequence of Psathyrella aberdarensis IHI B618.</title>
        <authorList>
            <person name="Buettner E."/>
            <person name="Kellner H."/>
        </authorList>
    </citation>
    <scope>NUCLEOTIDE SEQUENCE [LARGE SCALE GENOMIC DNA]</scope>
    <source>
        <strain evidence="7 8">IHI B618</strain>
    </source>
</reference>
<evidence type="ECO:0000256" key="1">
    <source>
        <dbReference type="ARBA" id="ARBA00004141"/>
    </source>
</evidence>
<evidence type="ECO:0000256" key="3">
    <source>
        <dbReference type="ARBA" id="ARBA00022692"/>
    </source>
</evidence>
<evidence type="ECO:0000256" key="2">
    <source>
        <dbReference type="ARBA" id="ARBA00006824"/>
    </source>
</evidence>
<sequence>MSAPPAKKINPLLAKYLAQLALHPLRTKALTTGILCFLQEILGSKLAGVPIRAAKDSSPIVHALAAVSIDVKAFKMGLYGFLVSAPLSHYLVSQLQKAFAGKTSPAAKASQILANNLLVAPVQTAAFLSSMAVINGATSLPEIIKTVKAGFFSVIRIQWVVSPVSLLIAQKFIPVELWVLFFNAIQFTFGTYFNYRVKKLKLAALKKEKEKQRDDKGPSSS</sequence>
<keyword evidence="5 6" id="KW-0472">Membrane</keyword>
<dbReference type="STRING" id="2316362.A0A4Q2DL81"/>
<dbReference type="InterPro" id="IPR007248">
    <property type="entry name" value="Mpv17_PMP22"/>
</dbReference>
<comment type="caution">
    <text evidence="6">Lacks conserved residue(s) required for the propagation of feature annotation.</text>
</comment>
<dbReference type="Proteomes" id="UP000290288">
    <property type="component" value="Unassembled WGS sequence"/>
</dbReference>
<dbReference type="AlphaFoldDB" id="A0A4Q2DL81"/>
<name>A0A4Q2DL81_9AGAR</name>
<dbReference type="PANTHER" id="PTHR11266">
    <property type="entry name" value="PEROXISOMAL MEMBRANE PROTEIN 2, PXMP2 MPV17"/>
    <property type="match status" value="1"/>
</dbReference>
<comment type="similarity">
    <text evidence="2 6">Belongs to the peroxisomal membrane protein PXMP2/4 family.</text>
</comment>
<evidence type="ECO:0000256" key="5">
    <source>
        <dbReference type="ARBA" id="ARBA00023136"/>
    </source>
</evidence>
<evidence type="ECO:0000256" key="4">
    <source>
        <dbReference type="ARBA" id="ARBA00022989"/>
    </source>
</evidence>
<dbReference type="GO" id="GO:0005778">
    <property type="term" value="C:peroxisomal membrane"/>
    <property type="evidence" value="ECO:0007669"/>
    <property type="project" value="TreeGrafter"/>
</dbReference>
<evidence type="ECO:0000313" key="8">
    <source>
        <dbReference type="Proteomes" id="UP000290288"/>
    </source>
</evidence>
<accession>A0A4Q2DL81</accession>
<evidence type="ECO:0000313" key="7">
    <source>
        <dbReference type="EMBL" id="RXW19515.1"/>
    </source>
</evidence>